<keyword evidence="4" id="KW-1185">Reference proteome</keyword>
<dbReference type="Gene3D" id="3.50.50.60">
    <property type="entry name" value="FAD/NAD(P)-binding domain"/>
    <property type="match status" value="2"/>
</dbReference>
<dbReference type="GO" id="GO:0016491">
    <property type="term" value="F:oxidoreductase activity"/>
    <property type="evidence" value="ECO:0007669"/>
    <property type="project" value="InterPro"/>
</dbReference>
<dbReference type="Proteomes" id="UP000431264">
    <property type="component" value="Unassembled WGS sequence"/>
</dbReference>
<dbReference type="Gene3D" id="3.30.70.2700">
    <property type="match status" value="1"/>
</dbReference>
<feature type="domain" description="FAD-dependent protein C-terminal" evidence="2">
    <location>
        <begin position="270"/>
        <end position="466"/>
    </location>
</feature>
<dbReference type="InterPro" id="IPR028348">
    <property type="entry name" value="FAD-binding_protein"/>
</dbReference>
<comment type="caution">
    <text evidence="3">The sequence shown here is derived from an EMBL/GenBank/DDBJ whole genome shotgun (WGS) entry which is preliminary data.</text>
</comment>
<feature type="domain" description="FAD/NAD(P)-binding" evidence="1">
    <location>
        <begin position="85"/>
        <end position="254"/>
    </location>
</feature>
<evidence type="ECO:0000259" key="1">
    <source>
        <dbReference type="Pfam" id="PF07992"/>
    </source>
</evidence>
<dbReference type="SUPFAM" id="SSF51905">
    <property type="entry name" value="FAD/NAD(P)-binding domain"/>
    <property type="match status" value="1"/>
</dbReference>
<dbReference type="PANTHER" id="PTHR42842:SF3">
    <property type="entry name" value="FAD_NAD(P)-BINDING OXIDOREDUCTASE FAMILY PROTEIN"/>
    <property type="match status" value="1"/>
</dbReference>
<dbReference type="PIRSF" id="PIRSF038984">
    <property type="entry name" value="FAD_binding_protein"/>
    <property type="match status" value="1"/>
</dbReference>
<dbReference type="Pfam" id="PF21688">
    <property type="entry name" value="FAD-depend_C"/>
    <property type="match status" value="1"/>
</dbReference>
<sequence>MPREFQFQVSPEVAANEVLLTHHVAKLFQVSPKEIQKVIVVKRSIDARQKSIKINIKANVFLLGEPFVATSIELPDYPNVSHAQEVVVVGAGPAGLFAALQLIELGLKPIVLERGKDVRGRRRDLKAINVDHIVNEDSNYCFGEGGAGTYSDGKLYTRSKKRGDVERILKLLVGFGASDEILIEAHPHIGTNKLPQIIQDIREKIRASGGEVLFEKRVTDILLKSNEVAGVVLQDGNVLSTKKIILATGHSARDIFELLDRKKIFIEAKPFALGVRAEHPQELIDKIQYSCDFRGEFLPPAPYSIVKQIAGRGMYSFCMCPGGVIAPCATSPGEVVTNGWSPSKRDQATANSGIVVELRLEDFKPFAKFGALAGMEFQKAIEQKAWQVAGKTQKVPAQRMVDFSQKKSSAEIPKTSYVPGTTSVELGEVFPSFLTQTMREGFVQFGKSMKGYFTNEAILHAPESRTSSPVRIPRDPITLEHLEIKGLYPCGEGAGYAGGIISAAIDGEKCAIKIAESLM</sequence>
<dbReference type="InterPro" id="IPR049516">
    <property type="entry name" value="FAD-depend_C"/>
</dbReference>
<name>A0A6I4II21_9FLAO</name>
<dbReference type="InterPro" id="IPR023753">
    <property type="entry name" value="FAD/NAD-binding_dom"/>
</dbReference>
<organism evidence="3 4">
    <name type="scientific">Flavobacterium profundi</name>
    <dbReference type="NCBI Taxonomy" id="1774945"/>
    <lineage>
        <taxon>Bacteria</taxon>
        <taxon>Pseudomonadati</taxon>
        <taxon>Bacteroidota</taxon>
        <taxon>Flavobacteriia</taxon>
        <taxon>Flavobacteriales</taxon>
        <taxon>Flavobacteriaceae</taxon>
        <taxon>Flavobacterium</taxon>
    </lineage>
</organism>
<dbReference type="PRINTS" id="PR00368">
    <property type="entry name" value="FADPNR"/>
</dbReference>
<dbReference type="AlphaFoldDB" id="A0A6I4II21"/>
<dbReference type="PANTHER" id="PTHR42842">
    <property type="entry name" value="FAD/NAD(P)-BINDING OXIDOREDUCTASE"/>
    <property type="match status" value="1"/>
</dbReference>
<dbReference type="OrthoDB" id="9772594at2"/>
<proteinExistence type="predicted"/>
<dbReference type="Pfam" id="PF07992">
    <property type="entry name" value="Pyr_redox_2"/>
    <property type="match status" value="1"/>
</dbReference>
<accession>A0A6I4II21</accession>
<evidence type="ECO:0000313" key="4">
    <source>
        <dbReference type="Proteomes" id="UP000431264"/>
    </source>
</evidence>
<gene>
    <name evidence="3" type="ORF">GOQ30_00620</name>
</gene>
<dbReference type="PRINTS" id="PR00411">
    <property type="entry name" value="PNDRDTASEI"/>
</dbReference>
<reference evidence="4" key="1">
    <citation type="submission" date="2019-05" db="EMBL/GenBank/DDBJ databases">
        <title>Flavobacterium profundi sp. nov., isolated from a deep-sea seamount.</title>
        <authorList>
            <person name="Zhang D.-C."/>
        </authorList>
    </citation>
    <scope>NUCLEOTIDE SEQUENCE [LARGE SCALE GENOMIC DNA]</scope>
    <source>
        <strain evidence="4">TP390</strain>
    </source>
</reference>
<evidence type="ECO:0000259" key="2">
    <source>
        <dbReference type="Pfam" id="PF21688"/>
    </source>
</evidence>
<dbReference type="InterPro" id="IPR036188">
    <property type="entry name" value="FAD/NAD-bd_sf"/>
</dbReference>
<evidence type="ECO:0000313" key="3">
    <source>
        <dbReference type="EMBL" id="MVO07661.1"/>
    </source>
</evidence>
<protein>
    <submittedName>
        <fullName evidence="3">FAD-binding protein</fullName>
    </submittedName>
</protein>
<dbReference type="RefSeq" id="WP_140996080.1">
    <property type="nucleotide sequence ID" value="NZ_VDCZ01000001.1"/>
</dbReference>
<dbReference type="EMBL" id="WQLW01000001">
    <property type="protein sequence ID" value="MVO07661.1"/>
    <property type="molecule type" value="Genomic_DNA"/>
</dbReference>